<keyword evidence="1" id="KW-0812">Transmembrane</keyword>
<gene>
    <name evidence="2" type="ORF">DWZ32_17420</name>
</gene>
<dbReference type="AlphaFoldDB" id="A0AB37M5R9"/>
<name>A0AB37M5R9_9BACE</name>
<keyword evidence="1" id="KW-0472">Membrane</keyword>
<feature type="transmembrane region" description="Helical" evidence="1">
    <location>
        <begin position="40"/>
        <end position="60"/>
    </location>
</feature>
<dbReference type="EMBL" id="QRQM01000022">
    <property type="protein sequence ID" value="RHN04409.1"/>
    <property type="molecule type" value="Genomic_DNA"/>
</dbReference>
<dbReference type="Proteomes" id="UP000286003">
    <property type="component" value="Unassembled WGS sequence"/>
</dbReference>
<protein>
    <submittedName>
        <fullName evidence="2">Uncharacterized protein</fullName>
    </submittedName>
</protein>
<accession>A0AB37M5R9</accession>
<evidence type="ECO:0000313" key="2">
    <source>
        <dbReference type="EMBL" id="RHN04409.1"/>
    </source>
</evidence>
<evidence type="ECO:0000256" key="1">
    <source>
        <dbReference type="SAM" id="Phobius"/>
    </source>
</evidence>
<proteinExistence type="predicted"/>
<reference evidence="2 3" key="1">
    <citation type="submission" date="2018-08" db="EMBL/GenBank/DDBJ databases">
        <title>A genome reference for cultivated species of the human gut microbiota.</title>
        <authorList>
            <person name="Zou Y."/>
            <person name="Xue W."/>
            <person name="Luo G."/>
        </authorList>
    </citation>
    <scope>NUCLEOTIDE SEQUENCE [LARGE SCALE GENOMIC DNA]</scope>
    <source>
        <strain evidence="2 3">AF31-23</strain>
    </source>
</reference>
<organism evidence="2 3">
    <name type="scientific">Bacteroides intestinalis</name>
    <dbReference type="NCBI Taxonomy" id="329854"/>
    <lineage>
        <taxon>Bacteria</taxon>
        <taxon>Pseudomonadati</taxon>
        <taxon>Bacteroidota</taxon>
        <taxon>Bacteroidia</taxon>
        <taxon>Bacteroidales</taxon>
        <taxon>Bacteroidaceae</taxon>
        <taxon>Bacteroides</taxon>
    </lineage>
</organism>
<sequence>MESNLLLICKALFLLIAAHPILSVLRMTYAFITRSMFKKLYWAIPVSLLAVAFYVWLVSFTMDALK</sequence>
<evidence type="ECO:0000313" key="3">
    <source>
        <dbReference type="Proteomes" id="UP000286003"/>
    </source>
</evidence>
<comment type="caution">
    <text evidence="2">The sequence shown here is derived from an EMBL/GenBank/DDBJ whole genome shotgun (WGS) entry which is preliminary data.</text>
</comment>
<keyword evidence="1" id="KW-1133">Transmembrane helix</keyword>